<dbReference type="EMBL" id="ACSB01000001">
    <property type="protein sequence ID" value="EHB89076.1"/>
    <property type="molecule type" value="Genomic_DNA"/>
</dbReference>
<evidence type="ECO:0000256" key="2">
    <source>
        <dbReference type="SAM" id="Phobius"/>
    </source>
</evidence>
<evidence type="ECO:0000313" key="3">
    <source>
        <dbReference type="EMBL" id="EHB89076.1"/>
    </source>
</evidence>
<protein>
    <submittedName>
        <fullName evidence="3">Uncharacterized protein</fullName>
    </submittedName>
</protein>
<dbReference type="AlphaFoldDB" id="G5EPB7"/>
<evidence type="ECO:0000313" key="4">
    <source>
        <dbReference type="Proteomes" id="UP000004897"/>
    </source>
</evidence>
<comment type="caution">
    <text evidence="3">The sequence shown here is derived from an EMBL/GenBank/DDBJ whole genome shotgun (WGS) entry which is preliminary data.</text>
</comment>
<dbReference type="Proteomes" id="UP000004897">
    <property type="component" value="Unassembled WGS sequence"/>
</dbReference>
<organism evidence="3 4">
    <name type="scientific">Rothia mucilaginosa M508</name>
    <dbReference type="NCBI Taxonomy" id="563033"/>
    <lineage>
        <taxon>Bacteria</taxon>
        <taxon>Bacillati</taxon>
        <taxon>Actinomycetota</taxon>
        <taxon>Actinomycetes</taxon>
        <taxon>Micrococcales</taxon>
        <taxon>Micrococcaceae</taxon>
        <taxon>Rothia</taxon>
    </lineage>
</organism>
<feature type="transmembrane region" description="Helical" evidence="2">
    <location>
        <begin position="77"/>
        <end position="100"/>
    </location>
</feature>
<sequence length="294" mass="34212">MSQTPMSSSSPTPIPAPSTHSPIPQEQMHQRQDLLEHLRQVKQLVDRAAPWAASLKSAQESYVTAVPNPPRIKITKLFVAFVKVLAWTYLISALIMMVTYLRYLVANPQIHSSDIPWHTIHVPALVSAAAIAVAWWLWKYFGIYPLAMMSVERENLKRQAHNESVWREYEDPARAELSKVHKEYMERFSHWYPEDYLYPYASDSLYKYVRQGRSFTLQDALNLFEKEKHELWVRLSMEQQAEEQRIHNAIVEDLMDQQLYEQRKANVLLAGILAATTATAVAASTPRYHYHYHY</sequence>
<feature type="transmembrane region" description="Helical" evidence="2">
    <location>
        <begin position="265"/>
        <end position="284"/>
    </location>
</feature>
<keyword evidence="2" id="KW-0472">Membrane</keyword>
<keyword evidence="2" id="KW-1133">Transmembrane helix</keyword>
<keyword evidence="2" id="KW-0812">Transmembrane</keyword>
<evidence type="ECO:0000256" key="1">
    <source>
        <dbReference type="SAM" id="MobiDB-lite"/>
    </source>
</evidence>
<name>G5EPB7_9MICC</name>
<feature type="transmembrane region" description="Helical" evidence="2">
    <location>
        <begin position="120"/>
        <end position="138"/>
    </location>
</feature>
<proteinExistence type="predicted"/>
<feature type="compositionally biased region" description="Low complexity" evidence="1">
    <location>
        <begin position="1"/>
        <end position="24"/>
    </location>
</feature>
<gene>
    <name evidence="3" type="ORF">HMPREF0737_00129</name>
</gene>
<dbReference type="RefSeq" id="WP_005504288.1">
    <property type="nucleotide sequence ID" value="NZ_JH370351.1"/>
</dbReference>
<dbReference type="HOGENOM" id="CLU_946229_0_0_11"/>
<reference evidence="3 4" key="1">
    <citation type="submission" date="2011-08" db="EMBL/GenBank/DDBJ databases">
        <title>The Genome Sequence of Rothia mucilaginosa M508.</title>
        <authorList>
            <consortium name="The Broad Institute Genome Sequencing Platform"/>
            <consortium name="The Broad Institute Genome Sequencing Center for Infectious Disease"/>
            <person name="Earl A."/>
            <person name="Ward D."/>
            <person name="Feldgarden M."/>
            <person name="Gevers D."/>
            <person name="Sibley C.D."/>
            <person name="Field T.R."/>
            <person name="Grinwis M."/>
            <person name="Eshaghurshan C.S."/>
            <person name="Surette M.G."/>
            <person name="Young S.K."/>
            <person name="Zeng Q."/>
            <person name="Gargeya S."/>
            <person name="Fitzgerald M."/>
            <person name="Haas B."/>
            <person name="Abouelleil A."/>
            <person name="Alvarado L."/>
            <person name="Arachchi H.M."/>
            <person name="Berlin A."/>
            <person name="Brown A."/>
            <person name="Chapman S.B."/>
            <person name="Chen Z."/>
            <person name="Dunbar C."/>
            <person name="Freedman E."/>
            <person name="Gearin G."/>
            <person name="Gellesch M."/>
            <person name="Goldberg J."/>
            <person name="Griggs A."/>
            <person name="Gujja S."/>
            <person name="Heiman D."/>
            <person name="Howarth C."/>
            <person name="Larson L."/>
            <person name="Lui A."/>
            <person name="MacDonald P.J.P."/>
            <person name="Montmayeur A."/>
            <person name="Murphy C."/>
            <person name="Neiman D."/>
            <person name="Pearson M."/>
            <person name="Priest M."/>
            <person name="Roberts A."/>
            <person name="Saif S."/>
            <person name="Shea T."/>
            <person name="Shenoy N."/>
            <person name="Sisk P."/>
            <person name="Stolte C."/>
            <person name="Sykes S."/>
            <person name="Wortman J."/>
            <person name="Nusbaum C."/>
            <person name="Birren B."/>
        </authorList>
    </citation>
    <scope>NUCLEOTIDE SEQUENCE [LARGE SCALE GENOMIC DNA]</scope>
    <source>
        <strain evidence="3 4">M508</strain>
    </source>
</reference>
<dbReference type="PATRIC" id="fig|563033.4.peg.130"/>
<feature type="region of interest" description="Disordered" evidence="1">
    <location>
        <begin position="1"/>
        <end position="29"/>
    </location>
</feature>
<accession>G5EPB7</accession>